<protein>
    <submittedName>
        <fullName evidence="2">Uncharacterized protein</fullName>
    </submittedName>
</protein>
<dbReference type="Proteomes" id="UP001162483">
    <property type="component" value="Unassembled WGS sequence"/>
</dbReference>
<evidence type="ECO:0000313" key="2">
    <source>
        <dbReference type="EMBL" id="CAI9563931.1"/>
    </source>
</evidence>
<evidence type="ECO:0000313" key="3">
    <source>
        <dbReference type="Proteomes" id="UP001162483"/>
    </source>
</evidence>
<name>A0ABN9CWQ3_9NEOB</name>
<proteinExistence type="predicted"/>
<gene>
    <name evidence="2" type="ORF">SPARVUS_LOCUS5827381</name>
</gene>
<dbReference type="EMBL" id="CATNWA010012688">
    <property type="protein sequence ID" value="CAI9563931.1"/>
    <property type="molecule type" value="Genomic_DNA"/>
</dbReference>
<accession>A0ABN9CWQ3</accession>
<feature type="signal peptide" evidence="1">
    <location>
        <begin position="1"/>
        <end position="35"/>
    </location>
</feature>
<keyword evidence="1" id="KW-0732">Signal</keyword>
<evidence type="ECO:0000256" key="1">
    <source>
        <dbReference type="SAM" id="SignalP"/>
    </source>
</evidence>
<keyword evidence="3" id="KW-1185">Reference proteome</keyword>
<comment type="caution">
    <text evidence="2">The sequence shown here is derived from an EMBL/GenBank/DDBJ whole genome shotgun (WGS) entry which is preliminary data.</text>
</comment>
<organism evidence="2 3">
    <name type="scientific">Staurois parvus</name>
    <dbReference type="NCBI Taxonomy" id="386267"/>
    <lineage>
        <taxon>Eukaryota</taxon>
        <taxon>Metazoa</taxon>
        <taxon>Chordata</taxon>
        <taxon>Craniata</taxon>
        <taxon>Vertebrata</taxon>
        <taxon>Euteleostomi</taxon>
        <taxon>Amphibia</taxon>
        <taxon>Batrachia</taxon>
        <taxon>Anura</taxon>
        <taxon>Neobatrachia</taxon>
        <taxon>Ranoidea</taxon>
        <taxon>Ranidae</taxon>
        <taxon>Staurois</taxon>
    </lineage>
</organism>
<sequence length="69" mass="8029">MIGDQILLSLMNMQIRHHLLDAFLLNLLLYSVSQCYTEHSIVRPIISVWDANIPLLDRSFLCEGRTFHC</sequence>
<feature type="chain" id="PRO_5045476168" evidence="1">
    <location>
        <begin position="36"/>
        <end position="69"/>
    </location>
</feature>
<reference evidence="2" key="1">
    <citation type="submission" date="2023-05" db="EMBL/GenBank/DDBJ databases">
        <authorList>
            <person name="Stuckert A."/>
        </authorList>
    </citation>
    <scope>NUCLEOTIDE SEQUENCE</scope>
</reference>